<evidence type="ECO:0000259" key="5">
    <source>
        <dbReference type="PROSITE" id="PS50104"/>
    </source>
</evidence>
<evidence type="ECO:0000256" key="1">
    <source>
        <dbReference type="ARBA" id="ARBA00022614"/>
    </source>
</evidence>
<dbReference type="PANTHER" id="PTHR11017:SF570">
    <property type="entry name" value="DISEASE RESISTANCE PROTEIN (TIR-NBS CLASS)-RELATED"/>
    <property type="match status" value="1"/>
</dbReference>
<dbReference type="RefSeq" id="XP_030957451.1">
    <property type="nucleotide sequence ID" value="XM_031101591.1"/>
</dbReference>
<dbReference type="InterPro" id="IPR002182">
    <property type="entry name" value="NB-ARC"/>
</dbReference>
<accession>A0A7N2L757</accession>
<dbReference type="InterPro" id="IPR035897">
    <property type="entry name" value="Toll_tir_struct_dom_sf"/>
</dbReference>
<keyword evidence="3" id="KW-0611">Plant defense</keyword>
<reference evidence="6 7" key="1">
    <citation type="journal article" date="2016" name="G3 (Bethesda)">
        <title>First Draft Assembly and Annotation of the Genome of a California Endemic Oak Quercus lobata Nee (Fagaceae).</title>
        <authorList>
            <person name="Sork V.L."/>
            <person name="Fitz-Gibbon S.T."/>
            <person name="Puiu D."/>
            <person name="Crepeau M."/>
            <person name="Gugger P.F."/>
            <person name="Sherman R."/>
            <person name="Stevens K."/>
            <person name="Langley C.H."/>
            <person name="Pellegrini M."/>
            <person name="Salzberg S.L."/>
        </authorList>
    </citation>
    <scope>NUCLEOTIDE SEQUENCE [LARGE SCALE GENOMIC DNA]</scope>
    <source>
        <strain evidence="6 7">cv. SW786</strain>
    </source>
</reference>
<keyword evidence="7" id="KW-1185">Reference proteome</keyword>
<gene>
    <name evidence="6" type="primary">LOC115979534</name>
</gene>
<organism evidence="6 7">
    <name type="scientific">Quercus lobata</name>
    <name type="common">Valley oak</name>
    <dbReference type="NCBI Taxonomy" id="97700"/>
    <lineage>
        <taxon>Eukaryota</taxon>
        <taxon>Viridiplantae</taxon>
        <taxon>Streptophyta</taxon>
        <taxon>Embryophyta</taxon>
        <taxon>Tracheophyta</taxon>
        <taxon>Spermatophyta</taxon>
        <taxon>Magnoliopsida</taxon>
        <taxon>eudicotyledons</taxon>
        <taxon>Gunneridae</taxon>
        <taxon>Pentapetalae</taxon>
        <taxon>rosids</taxon>
        <taxon>fabids</taxon>
        <taxon>Fagales</taxon>
        <taxon>Fagaceae</taxon>
        <taxon>Quercus</taxon>
    </lineage>
</organism>
<dbReference type="RefSeq" id="XP_030957450.1">
    <property type="nucleotide sequence ID" value="XM_031101590.1"/>
</dbReference>
<name>A0A7N2L757_QUELO</name>
<evidence type="ECO:0000256" key="2">
    <source>
        <dbReference type="ARBA" id="ARBA00022737"/>
    </source>
</evidence>
<dbReference type="SUPFAM" id="SSF52200">
    <property type="entry name" value="Toll/Interleukin receptor TIR domain"/>
    <property type="match status" value="1"/>
</dbReference>
<dbReference type="InParanoid" id="A0A7N2L757"/>
<dbReference type="AlphaFoldDB" id="A0A7N2L757"/>
<sequence>MALMTSKRVTHQRKNFEVFLSFRGEDTRLCFTGYLYQALDRNGINTFIDDKLPRGENISEELLKIIENSMISIIVFSENYAFSTWCLDELVKIIECKKNDQMEVRPVFYNVDPSDVRNQKGKFGEALAKHEEKFKDNKKIQRWREALHEAANITGWHYNQCNPESHFIEDIVKEVSNARFNCSPLFVTRYPVGINSRVKAMLLDIESNDVHMVGIYGPGGIGKTTITKAIFNRIYDRFEGFSYLENIREKSMTSDGIIKLQETLLFEILGDRNLKVDNKDRGINVIKKSLCCKRILLVIDDVDNLEQIENLLGESDWFAYGSKIIITTRDKQVLSSFGKGHSTHKVQELNDDEALELFSMYAFRKNEPKKGYWELAHQFIRYGEGLPLVLKIMGADLCGRPKCEWKSALDQYKEIPNKEIQKKLKRSYDGLGETEQDIFLDIACFFKGLDKDYVVDILEGCNLYPIYGIKKLIDKCLIIVDRFNKLMMHGLIQQMGWEIVRQQSPKKPKKCSRIWRYEDAVSVLTEDEGSDEIQGIMLCSPEPIKKQFKVGFSKMKNLRLLIVRNVHICGDLEYLPNALRLLDWNEYPSSSLPSTFCPHKIVALKMPQSNIRLDKLLKSLQSKTLKYMDFRSCKYITKLPDLSTSTPNLKELVLSDCNNLVEVHQSVGRLDKLVVWNLKGCSELQLLPDCLMMKSLEYFNVLYCSKLKKFPNIHSKMKRLKYLEMGETSISVLPPSFGNLTLLRTILFGSFDHMLHLPSSIYELQHLSDLGLYGTVIFPKDFNYIFPSLIKLTLSFFEIRYEVDFILTSCCTHTLKYLYIYNSNVVTLPEKILGFTSLHTLHIEGCKLLQKIPRLPRSITKVHALNCISLDSQSSSELSNQFEGILGHSLSFSSFGGFKKTCRHFSQEYAFRNSDEDECNGLWFSSSDFSVLVTEFHQRETKYLNSDLEDTRCGYEIVVPGNMIPLSYTEQSGGSISFWIGSEFHTLALCFAFGMPKGINYSYVCDVHISINGFKRELKSQLFEEMNIDHLWFYFIPESSLQQLFIDLNLDSRNFVKVLCRISCWTSESTKLPPIIRRCGVRVICSCGDRHIRRWAANDDLDFNPYPLQSISTISSFP</sequence>
<dbReference type="Gramene" id="QL03p025185:mrna">
    <property type="protein sequence ID" value="QL03p025185:mrna"/>
    <property type="gene ID" value="QL03p025185"/>
</dbReference>
<dbReference type="InterPro" id="IPR027417">
    <property type="entry name" value="P-loop_NTPase"/>
</dbReference>
<dbReference type="Pfam" id="PF01582">
    <property type="entry name" value="TIR"/>
    <property type="match status" value="1"/>
</dbReference>
<dbReference type="SUPFAM" id="SSF52540">
    <property type="entry name" value="P-loop containing nucleoside triphosphate hydrolases"/>
    <property type="match status" value="1"/>
</dbReference>
<dbReference type="SUPFAM" id="SSF52058">
    <property type="entry name" value="L domain-like"/>
    <property type="match status" value="1"/>
</dbReference>
<dbReference type="GO" id="GO:0043531">
    <property type="term" value="F:ADP binding"/>
    <property type="evidence" value="ECO:0007669"/>
    <property type="project" value="InterPro"/>
</dbReference>
<dbReference type="InterPro" id="IPR042197">
    <property type="entry name" value="Apaf_helical"/>
</dbReference>
<dbReference type="Gene3D" id="3.80.10.10">
    <property type="entry name" value="Ribonuclease Inhibitor"/>
    <property type="match status" value="2"/>
</dbReference>
<dbReference type="EnsemblPlants" id="QL03p025185:mrna">
    <property type="protein sequence ID" value="QL03p025185:mrna"/>
    <property type="gene ID" value="QL03p025185"/>
</dbReference>
<dbReference type="EMBL" id="LRBV02000003">
    <property type="status" value="NOT_ANNOTATED_CDS"/>
    <property type="molecule type" value="Genomic_DNA"/>
</dbReference>
<dbReference type="InterPro" id="IPR032675">
    <property type="entry name" value="LRR_dom_sf"/>
</dbReference>
<dbReference type="OrthoDB" id="10309712at2759"/>
<dbReference type="SMART" id="SM00255">
    <property type="entry name" value="TIR"/>
    <property type="match status" value="1"/>
</dbReference>
<dbReference type="PROSITE" id="PS50104">
    <property type="entry name" value="TIR"/>
    <property type="match status" value="1"/>
</dbReference>
<protein>
    <recommendedName>
        <fullName evidence="5">TIR domain-containing protein</fullName>
    </recommendedName>
</protein>
<dbReference type="Proteomes" id="UP000594261">
    <property type="component" value="Chromosome 3"/>
</dbReference>
<dbReference type="OMA" id="INMADCI"/>
<dbReference type="KEGG" id="qlo:115979534"/>
<dbReference type="InterPro" id="IPR036390">
    <property type="entry name" value="WH_DNA-bd_sf"/>
</dbReference>
<dbReference type="Gene3D" id="1.10.8.430">
    <property type="entry name" value="Helical domain of apoptotic protease-activating factors"/>
    <property type="match status" value="1"/>
</dbReference>
<dbReference type="GO" id="GO:0007165">
    <property type="term" value="P:signal transduction"/>
    <property type="evidence" value="ECO:0007669"/>
    <property type="project" value="InterPro"/>
</dbReference>
<evidence type="ECO:0000313" key="7">
    <source>
        <dbReference type="Proteomes" id="UP000594261"/>
    </source>
</evidence>
<keyword evidence="4" id="KW-0520">NAD</keyword>
<dbReference type="PANTHER" id="PTHR11017">
    <property type="entry name" value="LEUCINE-RICH REPEAT-CONTAINING PROTEIN"/>
    <property type="match status" value="1"/>
</dbReference>
<dbReference type="InterPro" id="IPR044974">
    <property type="entry name" value="Disease_R_plants"/>
</dbReference>
<dbReference type="Pfam" id="PF23282">
    <property type="entry name" value="WHD_ROQ1"/>
    <property type="match status" value="1"/>
</dbReference>
<dbReference type="SUPFAM" id="SSF46785">
    <property type="entry name" value="Winged helix' DNA-binding domain"/>
    <property type="match status" value="1"/>
</dbReference>
<dbReference type="GO" id="GO:0006952">
    <property type="term" value="P:defense response"/>
    <property type="evidence" value="ECO:0007669"/>
    <property type="project" value="UniProtKB-KW"/>
</dbReference>
<dbReference type="InterPro" id="IPR058546">
    <property type="entry name" value="RPS4B/Roq1-like_LRR"/>
</dbReference>
<dbReference type="Pfam" id="PF00931">
    <property type="entry name" value="NB-ARC"/>
    <property type="match status" value="1"/>
</dbReference>
<dbReference type="InterPro" id="IPR058192">
    <property type="entry name" value="WHD_ROQ1-like"/>
</dbReference>
<dbReference type="GeneID" id="115979534"/>
<proteinExistence type="predicted"/>
<evidence type="ECO:0000256" key="3">
    <source>
        <dbReference type="ARBA" id="ARBA00022821"/>
    </source>
</evidence>
<dbReference type="InterPro" id="IPR000157">
    <property type="entry name" value="TIR_dom"/>
</dbReference>
<dbReference type="FunFam" id="3.40.50.10140:FF:000007">
    <property type="entry name" value="Disease resistance protein (TIR-NBS-LRR class)"/>
    <property type="match status" value="1"/>
</dbReference>
<evidence type="ECO:0000256" key="4">
    <source>
        <dbReference type="ARBA" id="ARBA00023027"/>
    </source>
</evidence>
<keyword evidence="2" id="KW-0677">Repeat</keyword>
<dbReference type="Gene3D" id="3.40.50.300">
    <property type="entry name" value="P-loop containing nucleotide triphosphate hydrolases"/>
    <property type="match status" value="1"/>
</dbReference>
<dbReference type="Pfam" id="PF23286">
    <property type="entry name" value="LRR_13"/>
    <property type="match status" value="1"/>
</dbReference>
<feature type="domain" description="TIR" evidence="5">
    <location>
        <begin position="14"/>
        <end position="179"/>
    </location>
</feature>
<reference evidence="6" key="2">
    <citation type="submission" date="2021-01" db="UniProtKB">
        <authorList>
            <consortium name="EnsemblPlants"/>
        </authorList>
    </citation>
    <scope>IDENTIFICATION</scope>
</reference>
<evidence type="ECO:0000313" key="6">
    <source>
        <dbReference type="EnsemblPlants" id="QL03p025185:mrna"/>
    </source>
</evidence>
<dbReference type="PRINTS" id="PR00364">
    <property type="entry name" value="DISEASERSIST"/>
</dbReference>
<dbReference type="Gene3D" id="3.40.50.10140">
    <property type="entry name" value="Toll/interleukin-1 receptor homology (TIR) domain"/>
    <property type="match status" value="1"/>
</dbReference>
<keyword evidence="1" id="KW-0433">Leucine-rich repeat</keyword>